<sequence>MATTGGRQCRYSKSQRTIAEPILPQTAPKSDPANATRDIEGQSDLDQLVAELKADRDALQLAHDEICAELGAAQGAYVRAWRRTAEGRKSCFVGVVVMIGYSFGMYWFVTRGGQ</sequence>
<keyword evidence="2" id="KW-1133">Transmembrane helix</keyword>
<proteinExistence type="predicted"/>
<keyword evidence="2" id="KW-0472">Membrane</keyword>
<dbReference type="Proteomes" id="UP000033647">
    <property type="component" value="Unassembled WGS sequence"/>
</dbReference>
<evidence type="ECO:0000256" key="2">
    <source>
        <dbReference type="SAM" id="Phobius"/>
    </source>
</evidence>
<feature type="compositionally biased region" description="Polar residues" evidence="1">
    <location>
        <begin position="1"/>
        <end position="17"/>
    </location>
</feature>
<reference evidence="3 4" key="1">
    <citation type="submission" date="2015-03" db="EMBL/GenBank/DDBJ databases">
        <title>RNA-seq based gene annotation and comparative genomics of four Zymoseptoria species reveal species-specific pathogenicity related genes and transposable element activity.</title>
        <authorList>
            <person name="Grandaubert J."/>
            <person name="Bhattacharyya A."/>
            <person name="Stukenbrock E.H."/>
        </authorList>
    </citation>
    <scope>NUCLEOTIDE SEQUENCE [LARGE SCALE GENOMIC DNA]</scope>
    <source>
        <strain evidence="3 4">Zb18110</strain>
    </source>
</reference>
<keyword evidence="4" id="KW-1185">Reference proteome</keyword>
<dbReference type="EMBL" id="LAFY01005876">
    <property type="protein sequence ID" value="KJX92102.1"/>
    <property type="molecule type" value="Genomic_DNA"/>
</dbReference>
<feature type="region of interest" description="Disordered" evidence="1">
    <location>
        <begin position="1"/>
        <end position="39"/>
    </location>
</feature>
<keyword evidence="2" id="KW-0812">Transmembrane</keyword>
<protein>
    <submittedName>
        <fullName evidence="3">Uncharacterized protein</fullName>
    </submittedName>
</protein>
<feature type="transmembrane region" description="Helical" evidence="2">
    <location>
        <begin position="91"/>
        <end position="109"/>
    </location>
</feature>
<evidence type="ECO:0000313" key="4">
    <source>
        <dbReference type="Proteomes" id="UP000033647"/>
    </source>
</evidence>
<evidence type="ECO:0000256" key="1">
    <source>
        <dbReference type="SAM" id="MobiDB-lite"/>
    </source>
</evidence>
<name>A0A0F4G4Y4_9PEZI</name>
<gene>
    <name evidence="3" type="ORF">TI39_contig5921g00003</name>
</gene>
<evidence type="ECO:0000313" key="3">
    <source>
        <dbReference type="EMBL" id="KJX92102.1"/>
    </source>
</evidence>
<comment type="caution">
    <text evidence="3">The sequence shown here is derived from an EMBL/GenBank/DDBJ whole genome shotgun (WGS) entry which is preliminary data.</text>
</comment>
<organism evidence="3 4">
    <name type="scientific">Zymoseptoria brevis</name>
    <dbReference type="NCBI Taxonomy" id="1047168"/>
    <lineage>
        <taxon>Eukaryota</taxon>
        <taxon>Fungi</taxon>
        <taxon>Dikarya</taxon>
        <taxon>Ascomycota</taxon>
        <taxon>Pezizomycotina</taxon>
        <taxon>Dothideomycetes</taxon>
        <taxon>Dothideomycetidae</taxon>
        <taxon>Mycosphaerellales</taxon>
        <taxon>Mycosphaerellaceae</taxon>
        <taxon>Zymoseptoria</taxon>
    </lineage>
</organism>
<accession>A0A0F4G4Y4</accession>
<dbReference type="AlphaFoldDB" id="A0A0F4G4Y4"/>